<proteinExistence type="predicted"/>
<dbReference type="RefSeq" id="WP_107032336.1">
    <property type="nucleotide sequence ID" value="NZ_PUEC01000015.1"/>
</dbReference>
<dbReference type="AlphaFoldDB" id="A0A2V1IQ00"/>
<evidence type="ECO:0000313" key="2">
    <source>
        <dbReference type="Proteomes" id="UP000244905"/>
    </source>
</evidence>
<protein>
    <recommendedName>
        <fullName evidence="3">Addiction module toxin RelE</fullName>
    </recommendedName>
</protein>
<keyword evidence="2" id="KW-1185">Reference proteome</keyword>
<dbReference type="EMBL" id="PUEC01000015">
    <property type="protein sequence ID" value="PWB02127.1"/>
    <property type="molecule type" value="Genomic_DNA"/>
</dbReference>
<evidence type="ECO:0008006" key="3">
    <source>
        <dbReference type="Google" id="ProtNLM"/>
    </source>
</evidence>
<comment type="caution">
    <text evidence="1">The sequence shown here is derived from an EMBL/GenBank/DDBJ whole genome shotgun (WGS) entry which is preliminary data.</text>
</comment>
<accession>A0A2V1IQ00</accession>
<organism evidence="1 2">
    <name type="scientific">Duncaniella muris</name>
    <dbReference type="NCBI Taxonomy" id="2094150"/>
    <lineage>
        <taxon>Bacteria</taxon>
        <taxon>Pseudomonadati</taxon>
        <taxon>Bacteroidota</taxon>
        <taxon>Bacteroidia</taxon>
        <taxon>Bacteroidales</taxon>
        <taxon>Muribaculaceae</taxon>
        <taxon>Duncaniella</taxon>
    </lineage>
</organism>
<gene>
    <name evidence="1" type="ORF">C5O23_07535</name>
</gene>
<sequence length="148" mass="17295">MDEYHLCPLDDIGNPKYEFYFLYKNGRCFCKEFIDSLQQKSDIDELAELLAIMGKVDNNNLPQSKYRHITGGKRDRKDVYEFKTKHLRLYAIKKEPDNYLVVAGYKKGQDKDIAKVFRHFNYIPDRIAIKDESDEVEAGKDSGSDDVK</sequence>
<dbReference type="Proteomes" id="UP000244905">
    <property type="component" value="Unassembled WGS sequence"/>
</dbReference>
<dbReference type="GeneID" id="82526194"/>
<name>A0A2V1IQ00_9BACT</name>
<reference evidence="2" key="1">
    <citation type="submission" date="2018-02" db="EMBL/GenBank/DDBJ databases">
        <authorList>
            <person name="Clavel T."/>
            <person name="Strowig T."/>
        </authorList>
    </citation>
    <scope>NUCLEOTIDE SEQUENCE [LARGE SCALE GENOMIC DNA]</scope>
    <source>
        <strain evidence="2">DSM 103720</strain>
    </source>
</reference>
<evidence type="ECO:0000313" key="1">
    <source>
        <dbReference type="EMBL" id="PWB02127.1"/>
    </source>
</evidence>